<comment type="caution">
    <text evidence="2">The sequence shown here is derived from an EMBL/GenBank/DDBJ whole genome shotgun (WGS) entry which is preliminary data.</text>
</comment>
<name>A0ABM8XU83_9BURK</name>
<dbReference type="RefSeq" id="WP_223994079.1">
    <property type="nucleotide sequence ID" value="NZ_CAJZAG010000012.1"/>
</dbReference>
<evidence type="ECO:0000313" key="2">
    <source>
        <dbReference type="EMBL" id="CAG9183919.1"/>
    </source>
</evidence>
<organism evidence="2 3">
    <name type="scientific">Cupriavidus pampae</name>
    <dbReference type="NCBI Taxonomy" id="659251"/>
    <lineage>
        <taxon>Bacteria</taxon>
        <taxon>Pseudomonadati</taxon>
        <taxon>Pseudomonadota</taxon>
        <taxon>Betaproteobacteria</taxon>
        <taxon>Burkholderiales</taxon>
        <taxon>Burkholderiaceae</taxon>
        <taxon>Cupriavidus</taxon>
    </lineage>
</organism>
<dbReference type="Pfam" id="PF13391">
    <property type="entry name" value="HNH_2"/>
    <property type="match status" value="1"/>
</dbReference>
<feature type="domain" description="HNH nuclease" evidence="1">
    <location>
        <begin position="227"/>
        <end position="272"/>
    </location>
</feature>
<accession>A0ABM8XU83</accession>
<dbReference type="InterPro" id="IPR003615">
    <property type="entry name" value="HNH_nuc"/>
</dbReference>
<dbReference type="EMBL" id="CAJZAG010000012">
    <property type="protein sequence ID" value="CAG9183919.1"/>
    <property type="molecule type" value="Genomic_DNA"/>
</dbReference>
<reference evidence="2 3" key="1">
    <citation type="submission" date="2021-08" db="EMBL/GenBank/DDBJ databases">
        <authorList>
            <person name="Peeters C."/>
        </authorList>
    </citation>
    <scope>NUCLEOTIDE SEQUENCE [LARGE SCALE GENOMIC DNA]</scope>
    <source>
        <strain evidence="2 3">LMG 32289</strain>
    </source>
</reference>
<gene>
    <name evidence="2" type="ORF">LMG32289_05462</name>
</gene>
<evidence type="ECO:0000313" key="3">
    <source>
        <dbReference type="Proteomes" id="UP000706525"/>
    </source>
</evidence>
<keyword evidence="3" id="KW-1185">Reference proteome</keyword>
<evidence type="ECO:0000259" key="1">
    <source>
        <dbReference type="Pfam" id="PF13391"/>
    </source>
</evidence>
<sequence length="308" mass="34550">MSKSRARLPRSYQNEELAMALVPALLLAHGFVRVSVRRRSPAKLIDAMTADGQTLCFWLKLGWTGPQKFCAIQFGLFGREKDKDIPDVRFLNTVDDRVASVKKYGATHALFIHMDDELIRNWVALKVDDVGAAYHRQMAGWPQRARNTKSTTLWFEDDRAVEGTECIRAVLDLELDLAGLGRNGEARPPVPPEGKGSASRKVTVEIEQRMQQAAFRLRLGRHYGWRCMVSGTTIKATIDAAHLPGRDWRYDNGVSDGILLRADLHRLLDAGLAQIKHGRFLIDAKVRAGDYAQWHDVPLTLVEAEASP</sequence>
<proteinExistence type="predicted"/>
<dbReference type="Proteomes" id="UP000706525">
    <property type="component" value="Unassembled WGS sequence"/>
</dbReference>
<protein>
    <recommendedName>
        <fullName evidence="1">HNH nuclease domain-containing protein</fullName>
    </recommendedName>
</protein>